<accession>A0A830FA23</accession>
<dbReference type="Pfam" id="PF13458">
    <property type="entry name" value="Peripla_BP_6"/>
    <property type="match status" value="1"/>
</dbReference>
<evidence type="ECO:0000259" key="2">
    <source>
        <dbReference type="Pfam" id="PF13458"/>
    </source>
</evidence>
<protein>
    <submittedName>
        <fullName evidence="3">Amino acid ABC transporter substrate-binding protein</fullName>
    </submittedName>
</protein>
<sequence>MKLGLLFPETGDLGSLGKPMRDAGELAAIIVNDADVDITVDTQSEDTQTDPSQGVSAANSLVNAGYPMVNGPASSGVNLPVCKQVFIPNNVVGSSPSSTAPSVTSLDDNDLVYRTAPSDALQGRVLAQIAYERQEDRTASTMFVNNDYGQQLSDAFVGAFEDKGGTVQQTVSFEKGQSSYTSRLQSALSGNPDTLIVVGYPESGVQLFKDYYSNFSGEHNILLTDGMAEASMPSKVGNPMDNAKGSAPLPSGPANDFFTQQYKDEYGSEPTVFTPHSFDSAMVMILANAHAGENTGSAVKESMRMVANPADGATDVGPDNIAEGISEVLDGNRVNYSGASSSVDFDENGDMSAVTYQYWGFGDGVIETLAEIQFDQ</sequence>
<name>A0A830FA23_9EURY</name>
<dbReference type="InterPro" id="IPR051010">
    <property type="entry name" value="BCAA_transport"/>
</dbReference>
<evidence type="ECO:0000256" key="1">
    <source>
        <dbReference type="ARBA" id="ARBA00022729"/>
    </source>
</evidence>
<proteinExistence type="predicted"/>
<reference evidence="3" key="1">
    <citation type="journal article" date="2014" name="Int. J. Syst. Evol. Microbiol.">
        <title>Complete genome sequence of Corynebacterium casei LMG S-19264T (=DSM 44701T), isolated from a smear-ripened cheese.</title>
        <authorList>
            <consortium name="US DOE Joint Genome Institute (JGI-PGF)"/>
            <person name="Walter F."/>
            <person name="Albersmeier A."/>
            <person name="Kalinowski J."/>
            <person name="Ruckert C."/>
        </authorList>
    </citation>
    <scope>NUCLEOTIDE SEQUENCE</scope>
    <source>
        <strain evidence="3">JCM 19596</strain>
    </source>
</reference>
<evidence type="ECO:0000313" key="3">
    <source>
        <dbReference type="EMBL" id="GGL53977.1"/>
    </source>
</evidence>
<dbReference type="PANTHER" id="PTHR30483">
    <property type="entry name" value="LEUCINE-SPECIFIC-BINDING PROTEIN"/>
    <property type="match status" value="1"/>
</dbReference>
<keyword evidence="1" id="KW-0732">Signal</keyword>
<dbReference type="SUPFAM" id="SSF53822">
    <property type="entry name" value="Periplasmic binding protein-like I"/>
    <property type="match status" value="1"/>
</dbReference>
<dbReference type="AlphaFoldDB" id="A0A830FA23"/>
<dbReference type="PANTHER" id="PTHR30483:SF6">
    <property type="entry name" value="PERIPLASMIC BINDING PROTEIN OF ABC TRANSPORTER FOR NATURAL AMINO ACIDS"/>
    <property type="match status" value="1"/>
</dbReference>
<feature type="domain" description="Leucine-binding protein" evidence="2">
    <location>
        <begin position="2"/>
        <end position="305"/>
    </location>
</feature>
<dbReference type="Gene3D" id="3.40.50.2300">
    <property type="match status" value="2"/>
</dbReference>
<dbReference type="InterPro" id="IPR028082">
    <property type="entry name" value="Peripla_BP_I"/>
</dbReference>
<comment type="caution">
    <text evidence="3">The sequence shown here is derived from an EMBL/GenBank/DDBJ whole genome shotgun (WGS) entry which is preliminary data.</text>
</comment>
<gene>
    <name evidence="3" type="ORF">GCM10009039_10200</name>
</gene>
<evidence type="ECO:0000313" key="4">
    <source>
        <dbReference type="Proteomes" id="UP000607197"/>
    </source>
</evidence>
<dbReference type="InterPro" id="IPR028081">
    <property type="entry name" value="Leu-bd"/>
</dbReference>
<dbReference type="CDD" id="cd06346">
    <property type="entry name" value="PBP1_ABC_ligand_binding-like"/>
    <property type="match status" value="1"/>
</dbReference>
<organism evidence="3 4">
    <name type="scientific">Halocalculus aciditolerans</name>
    <dbReference type="NCBI Taxonomy" id="1383812"/>
    <lineage>
        <taxon>Archaea</taxon>
        <taxon>Methanobacteriati</taxon>
        <taxon>Methanobacteriota</taxon>
        <taxon>Stenosarchaea group</taxon>
        <taxon>Halobacteria</taxon>
        <taxon>Halobacteriales</taxon>
        <taxon>Halobacteriaceae</taxon>
        <taxon>Halocalculus</taxon>
    </lineage>
</organism>
<dbReference type="Proteomes" id="UP000607197">
    <property type="component" value="Unassembled WGS sequence"/>
</dbReference>
<dbReference type="EMBL" id="BMPG01000001">
    <property type="protein sequence ID" value="GGL53977.1"/>
    <property type="molecule type" value="Genomic_DNA"/>
</dbReference>
<reference evidence="3" key="2">
    <citation type="submission" date="2020-09" db="EMBL/GenBank/DDBJ databases">
        <authorList>
            <person name="Sun Q."/>
            <person name="Ohkuma M."/>
        </authorList>
    </citation>
    <scope>NUCLEOTIDE SEQUENCE</scope>
    <source>
        <strain evidence="3">JCM 19596</strain>
    </source>
</reference>
<keyword evidence="4" id="KW-1185">Reference proteome</keyword>